<feature type="region of interest" description="Disordered" evidence="1">
    <location>
        <begin position="168"/>
        <end position="190"/>
    </location>
</feature>
<name>A0AAV7SJV6_PLEWA</name>
<feature type="region of interest" description="Disordered" evidence="1">
    <location>
        <begin position="126"/>
        <end position="148"/>
    </location>
</feature>
<dbReference type="Proteomes" id="UP001066276">
    <property type="component" value="Chromosome 4_2"/>
</dbReference>
<evidence type="ECO:0000256" key="1">
    <source>
        <dbReference type="SAM" id="MobiDB-lite"/>
    </source>
</evidence>
<comment type="caution">
    <text evidence="2">The sequence shown here is derived from an EMBL/GenBank/DDBJ whole genome shotgun (WGS) entry which is preliminary data.</text>
</comment>
<keyword evidence="3" id="KW-1185">Reference proteome</keyword>
<dbReference type="AlphaFoldDB" id="A0AAV7SJV6"/>
<reference evidence="2" key="1">
    <citation type="journal article" date="2022" name="bioRxiv">
        <title>Sequencing and chromosome-scale assembly of the giantPleurodeles waltlgenome.</title>
        <authorList>
            <person name="Brown T."/>
            <person name="Elewa A."/>
            <person name="Iarovenko S."/>
            <person name="Subramanian E."/>
            <person name="Araus A.J."/>
            <person name="Petzold A."/>
            <person name="Susuki M."/>
            <person name="Suzuki K.-i.T."/>
            <person name="Hayashi T."/>
            <person name="Toyoda A."/>
            <person name="Oliveira C."/>
            <person name="Osipova E."/>
            <person name="Leigh N.D."/>
            <person name="Simon A."/>
            <person name="Yun M.H."/>
        </authorList>
    </citation>
    <scope>NUCLEOTIDE SEQUENCE</scope>
    <source>
        <strain evidence="2">20211129_DDA</strain>
        <tissue evidence="2">Liver</tissue>
    </source>
</reference>
<sequence>MQSGLSTRRHPWLLEMMPADFNSDCQLFAIVSVQFCFLYLFRQPLEMLADTTFAKVLLQRFDLQGTGRVGLRRDGMQTAINKGPLISVCSQKCRLQAAVAARSRGFPPAPHLRTSRTQRAARLTPVHPSQVQFGKRTKAGPPRAPQHPARHLTHLRSHRGQETFHGGSLLLIPARPAPRRQPRAPASRIP</sequence>
<evidence type="ECO:0000313" key="2">
    <source>
        <dbReference type="EMBL" id="KAJ1164369.1"/>
    </source>
</evidence>
<organism evidence="2 3">
    <name type="scientific">Pleurodeles waltl</name>
    <name type="common">Iberian ribbed newt</name>
    <dbReference type="NCBI Taxonomy" id="8319"/>
    <lineage>
        <taxon>Eukaryota</taxon>
        <taxon>Metazoa</taxon>
        <taxon>Chordata</taxon>
        <taxon>Craniata</taxon>
        <taxon>Vertebrata</taxon>
        <taxon>Euteleostomi</taxon>
        <taxon>Amphibia</taxon>
        <taxon>Batrachia</taxon>
        <taxon>Caudata</taxon>
        <taxon>Salamandroidea</taxon>
        <taxon>Salamandridae</taxon>
        <taxon>Pleurodelinae</taxon>
        <taxon>Pleurodeles</taxon>
    </lineage>
</organism>
<proteinExistence type="predicted"/>
<dbReference type="EMBL" id="JANPWB010000008">
    <property type="protein sequence ID" value="KAJ1164369.1"/>
    <property type="molecule type" value="Genomic_DNA"/>
</dbReference>
<accession>A0AAV7SJV6</accession>
<gene>
    <name evidence="2" type="ORF">NDU88_004809</name>
</gene>
<evidence type="ECO:0000313" key="3">
    <source>
        <dbReference type="Proteomes" id="UP001066276"/>
    </source>
</evidence>
<protein>
    <submittedName>
        <fullName evidence="2">Uncharacterized protein</fullName>
    </submittedName>
</protein>